<comment type="caution">
    <text evidence="3">The sequence shown here is derived from an EMBL/GenBank/DDBJ whole genome shotgun (WGS) entry which is preliminary data.</text>
</comment>
<evidence type="ECO:0000313" key="4">
    <source>
        <dbReference type="Proteomes" id="UP000229498"/>
    </source>
</evidence>
<evidence type="ECO:0000313" key="3">
    <source>
        <dbReference type="EMBL" id="PJK31198.1"/>
    </source>
</evidence>
<keyword evidence="2" id="KW-0456">Lyase</keyword>
<dbReference type="GO" id="GO:0061928">
    <property type="term" value="F:glutathione specific gamma-glutamylcyclotransferase activity"/>
    <property type="evidence" value="ECO:0007669"/>
    <property type="project" value="UniProtKB-EC"/>
</dbReference>
<protein>
    <recommendedName>
        <fullName evidence="1">glutathione-specific gamma-glutamylcyclotransferase</fullName>
        <ecNumber evidence="1">4.3.2.7</ecNumber>
    </recommendedName>
</protein>
<dbReference type="PANTHER" id="PTHR12192">
    <property type="entry name" value="CATION TRANSPORT PROTEIN CHAC-RELATED"/>
    <property type="match status" value="1"/>
</dbReference>
<dbReference type="OrthoDB" id="9795692at2"/>
<dbReference type="Pfam" id="PF04752">
    <property type="entry name" value="ChaC"/>
    <property type="match status" value="1"/>
</dbReference>
<accession>A0A2M9G657</accession>
<dbReference type="EC" id="4.3.2.7" evidence="1"/>
<dbReference type="SUPFAM" id="SSF110857">
    <property type="entry name" value="Gamma-glutamyl cyclotransferase-like"/>
    <property type="match status" value="1"/>
</dbReference>
<dbReference type="GO" id="GO:0006751">
    <property type="term" value="P:glutathione catabolic process"/>
    <property type="evidence" value="ECO:0007669"/>
    <property type="project" value="InterPro"/>
</dbReference>
<evidence type="ECO:0000256" key="2">
    <source>
        <dbReference type="ARBA" id="ARBA00023239"/>
    </source>
</evidence>
<reference evidence="3 4" key="1">
    <citation type="submission" date="2017-11" db="EMBL/GenBank/DDBJ databases">
        <title>Draft genome sequence of Rhizobiales bacterium SY3-13.</title>
        <authorList>
            <person name="Sun C."/>
        </authorList>
    </citation>
    <scope>NUCLEOTIDE SEQUENCE [LARGE SCALE GENOMIC DNA]</scope>
    <source>
        <strain evidence="3 4">SY3-13</strain>
    </source>
</reference>
<dbReference type="InterPro" id="IPR036568">
    <property type="entry name" value="GGCT-like_sf"/>
</dbReference>
<keyword evidence="3" id="KW-0808">Transferase</keyword>
<dbReference type="AlphaFoldDB" id="A0A2M9G657"/>
<keyword evidence="4" id="KW-1185">Reference proteome</keyword>
<dbReference type="GO" id="GO:0016740">
    <property type="term" value="F:transferase activity"/>
    <property type="evidence" value="ECO:0007669"/>
    <property type="project" value="UniProtKB-KW"/>
</dbReference>
<sequence length="177" mass="19821">MSAFDLPRGDLWVFGYGSLMWRPGFEHAERQQALLRGRHRRLCVWSWHHRGLQHAPGLVMGLDRGGSCIGAAYRVPEEEAQAAFDYLAAREMVTPVYVPTHVRLDLADGGAVHGLTFTVDRANPQYAGRISVETAVETVRRAEGHSGRNVDYVRETVAHLREIGVRDAFMEAVADRL</sequence>
<dbReference type="EMBL" id="PHIG01000007">
    <property type="protein sequence ID" value="PJK31198.1"/>
    <property type="molecule type" value="Genomic_DNA"/>
</dbReference>
<dbReference type="RefSeq" id="WP_109796184.1">
    <property type="nucleotide sequence ID" value="NZ_PHIG01000007.1"/>
</dbReference>
<dbReference type="Proteomes" id="UP000229498">
    <property type="component" value="Unassembled WGS sequence"/>
</dbReference>
<proteinExistence type="predicted"/>
<evidence type="ECO:0000256" key="1">
    <source>
        <dbReference type="ARBA" id="ARBA00012344"/>
    </source>
</evidence>
<name>A0A2M9G657_9PROT</name>
<dbReference type="CDD" id="cd06661">
    <property type="entry name" value="GGCT_like"/>
    <property type="match status" value="1"/>
</dbReference>
<dbReference type="InterPro" id="IPR013024">
    <property type="entry name" value="GGCT-like"/>
</dbReference>
<dbReference type="InterPro" id="IPR006840">
    <property type="entry name" value="ChaC"/>
</dbReference>
<dbReference type="Gene3D" id="3.10.490.10">
    <property type="entry name" value="Gamma-glutamyl cyclotransferase-like"/>
    <property type="match status" value="1"/>
</dbReference>
<gene>
    <name evidence="3" type="ORF">CVT23_02925</name>
</gene>
<dbReference type="PANTHER" id="PTHR12192:SF2">
    <property type="entry name" value="GLUTATHIONE-SPECIFIC GAMMA-GLUTAMYLCYCLOTRANSFERASE 2"/>
    <property type="match status" value="1"/>
</dbReference>
<organism evidence="3 4">
    <name type="scientific">Minwuia thermotolerans</name>
    <dbReference type="NCBI Taxonomy" id="2056226"/>
    <lineage>
        <taxon>Bacteria</taxon>
        <taxon>Pseudomonadati</taxon>
        <taxon>Pseudomonadota</taxon>
        <taxon>Alphaproteobacteria</taxon>
        <taxon>Minwuiales</taxon>
        <taxon>Minwuiaceae</taxon>
        <taxon>Minwuia</taxon>
    </lineage>
</organism>
<dbReference type="GO" id="GO:0005737">
    <property type="term" value="C:cytoplasm"/>
    <property type="evidence" value="ECO:0007669"/>
    <property type="project" value="TreeGrafter"/>
</dbReference>